<evidence type="ECO:0000256" key="1">
    <source>
        <dbReference type="SAM" id="MobiDB-lite"/>
    </source>
</evidence>
<keyword evidence="3" id="KW-1185">Reference proteome</keyword>
<dbReference type="Proteomes" id="UP000001382">
    <property type="component" value="Chromosome"/>
</dbReference>
<dbReference type="AlphaFoldDB" id="D2SBE8"/>
<dbReference type="HOGENOM" id="CLU_094847_1_0_11"/>
<dbReference type="InterPro" id="IPR025358">
    <property type="entry name" value="DUF4262"/>
</dbReference>
<sequence>MPLDPQTTAWLDQEDAHLARVVRQHRWAVQYVGSGEEDDEPCFGYTIGLFGLGHPELVLVGLGADTTHGVLQRVAGEVAAGRDLVPGELIDRDDRPGRLFVEDSPNPGEVVLGANRFYQRPPEYSVSAFQLAWSHADGHFLWEAGYPCGPGCQPRPGTWRASTAATAQVGRIRSSSPAREGGPRPPHRSRARGEPLDGAGARAGAE</sequence>
<proteinExistence type="predicted"/>
<reference evidence="2 3" key="1">
    <citation type="journal article" date="2010" name="Stand. Genomic Sci.">
        <title>Complete genome sequence of Geodermatophilus obscurus type strain (G-20).</title>
        <authorList>
            <person name="Ivanova N."/>
            <person name="Sikorski J."/>
            <person name="Jando M."/>
            <person name="Munk C."/>
            <person name="Lapidus A."/>
            <person name="Glavina Del Rio T."/>
            <person name="Copeland A."/>
            <person name="Tice H."/>
            <person name="Cheng J.-F."/>
            <person name="Lucas S."/>
            <person name="Chen F."/>
            <person name="Nolan M."/>
            <person name="Bruce D."/>
            <person name="Goodwin L."/>
            <person name="Pitluck S."/>
            <person name="Mavromatis K."/>
            <person name="Mikhailova N."/>
            <person name="Pati A."/>
            <person name="Chen A."/>
            <person name="Palaniappan K."/>
            <person name="Land M."/>
            <person name="Hauser L."/>
            <person name="Chang Y.-J."/>
            <person name="Jeffries C.D."/>
            <person name="Meincke L."/>
            <person name="Brettin T."/>
            <person name="Detter J.C."/>
            <person name="Detter J.C."/>
            <person name="Rohde M."/>
            <person name="Goeker M."/>
            <person name="Bristow J."/>
            <person name="Eisen J.A."/>
            <person name="Markowitz V."/>
            <person name="Hugenholtz P."/>
            <person name="Kyrpides N.C."/>
            <person name="Klenk H.-P."/>
        </authorList>
    </citation>
    <scope>NUCLEOTIDE SEQUENCE [LARGE SCALE GENOMIC DNA]</scope>
    <source>
        <strain evidence="3">ATCC 25078 / DSM 43160 / JCM 3152 / KCC A-0152 / KCTC 9177 / NBRC 13315 / NRRL B-3577 / G-20</strain>
    </source>
</reference>
<dbReference type="STRING" id="526225.Gobs_1361"/>
<dbReference type="RefSeq" id="WP_012947537.1">
    <property type="nucleotide sequence ID" value="NC_013757.1"/>
</dbReference>
<evidence type="ECO:0000313" key="2">
    <source>
        <dbReference type="EMBL" id="ADB74096.1"/>
    </source>
</evidence>
<organism evidence="2 3">
    <name type="scientific">Geodermatophilus obscurus (strain ATCC 25078 / DSM 43160 / JCM 3152 / CCUG 61914 / KCC A-0152 / KCTC 9177 / NBRC 13315 / NRRL B-3577 / G-20)</name>
    <dbReference type="NCBI Taxonomy" id="526225"/>
    <lineage>
        <taxon>Bacteria</taxon>
        <taxon>Bacillati</taxon>
        <taxon>Actinomycetota</taxon>
        <taxon>Actinomycetes</taxon>
        <taxon>Geodermatophilales</taxon>
        <taxon>Geodermatophilaceae</taxon>
        <taxon>Geodermatophilus</taxon>
    </lineage>
</organism>
<dbReference type="eggNOG" id="ENOG5033KBD">
    <property type="taxonomic scope" value="Bacteria"/>
</dbReference>
<name>D2SBE8_GEOOG</name>
<dbReference type="KEGG" id="gob:Gobs_1361"/>
<reference evidence="3" key="2">
    <citation type="submission" date="2010-01" db="EMBL/GenBank/DDBJ databases">
        <title>The complete genome of Geodermatophilus obscurus DSM 43160.</title>
        <authorList>
            <consortium name="US DOE Joint Genome Institute (JGI-PGF)"/>
            <person name="Lucas S."/>
            <person name="Copeland A."/>
            <person name="Lapidus A."/>
            <person name="Glavina del Rio T."/>
            <person name="Dalin E."/>
            <person name="Tice H."/>
            <person name="Bruce D."/>
            <person name="Goodwin L."/>
            <person name="Pitluck S."/>
            <person name="Kyrpides N."/>
            <person name="Mavromatis K."/>
            <person name="Ivanova N."/>
            <person name="Munk A.C."/>
            <person name="Brettin T."/>
            <person name="Detter J.C."/>
            <person name="Han C."/>
            <person name="Larimer F."/>
            <person name="Land M."/>
            <person name="Hauser L."/>
            <person name="Markowitz V."/>
            <person name="Cheng J.-F."/>
            <person name="Hugenholtz P."/>
            <person name="Woyke T."/>
            <person name="Wu D."/>
            <person name="Jando M."/>
            <person name="Schneider S."/>
            <person name="Klenk H.-P."/>
            <person name="Eisen J.A."/>
        </authorList>
    </citation>
    <scope>NUCLEOTIDE SEQUENCE [LARGE SCALE GENOMIC DNA]</scope>
    <source>
        <strain evidence="3">ATCC 25078 / DSM 43160 / JCM 3152 / KCC A-0152 / KCTC 9177 / NBRC 13315 / NRRL B-3577 / G-20</strain>
    </source>
</reference>
<feature type="region of interest" description="Disordered" evidence="1">
    <location>
        <begin position="157"/>
        <end position="206"/>
    </location>
</feature>
<accession>D2SBE8</accession>
<evidence type="ECO:0000313" key="3">
    <source>
        <dbReference type="Proteomes" id="UP000001382"/>
    </source>
</evidence>
<evidence type="ECO:0008006" key="4">
    <source>
        <dbReference type="Google" id="ProtNLM"/>
    </source>
</evidence>
<dbReference type="EMBL" id="CP001867">
    <property type="protein sequence ID" value="ADB74096.1"/>
    <property type="molecule type" value="Genomic_DNA"/>
</dbReference>
<dbReference type="OrthoDB" id="511192at2"/>
<gene>
    <name evidence="2" type="ordered locus">Gobs_1361</name>
</gene>
<dbReference type="Pfam" id="PF14081">
    <property type="entry name" value="DUF4262"/>
    <property type="match status" value="1"/>
</dbReference>
<protein>
    <recommendedName>
        <fullName evidence="4">DUF4262 domain-containing protein</fullName>
    </recommendedName>
</protein>